<name>A0ABV0BLI6_9HYPH</name>
<evidence type="ECO:0000313" key="2">
    <source>
        <dbReference type="EMBL" id="MEN3931803.1"/>
    </source>
</evidence>
<keyword evidence="3" id="KW-1185">Reference proteome</keyword>
<evidence type="ECO:0000259" key="1">
    <source>
        <dbReference type="Pfam" id="PF19834"/>
    </source>
</evidence>
<protein>
    <submittedName>
        <fullName evidence="2">DUF6314 family protein</fullName>
    </submittedName>
</protein>
<proteinExistence type="predicted"/>
<dbReference type="Pfam" id="PF19834">
    <property type="entry name" value="DUF6314"/>
    <property type="match status" value="1"/>
</dbReference>
<gene>
    <name evidence="2" type="ORF">WJT86_12145</name>
</gene>
<dbReference type="EMBL" id="JBBYXI010000013">
    <property type="protein sequence ID" value="MEN3931803.1"/>
    <property type="molecule type" value="Genomic_DNA"/>
</dbReference>
<accession>A0ABV0BLI6</accession>
<dbReference type="Proteomes" id="UP001418637">
    <property type="component" value="Unassembled WGS sequence"/>
</dbReference>
<dbReference type="RefSeq" id="WP_346337850.1">
    <property type="nucleotide sequence ID" value="NZ_JBBYXI010000013.1"/>
</dbReference>
<evidence type="ECO:0000313" key="3">
    <source>
        <dbReference type="Proteomes" id="UP001418637"/>
    </source>
</evidence>
<comment type="caution">
    <text evidence="2">The sequence shown here is derived from an EMBL/GenBank/DDBJ whole genome shotgun (WGS) entry which is preliminary data.</text>
</comment>
<feature type="domain" description="DUF6314" evidence="1">
    <location>
        <begin position="15"/>
        <end position="147"/>
    </location>
</feature>
<organism evidence="2 3">
    <name type="scientific">Hohaiivirga grylli</name>
    <dbReference type="NCBI Taxonomy" id="3133970"/>
    <lineage>
        <taxon>Bacteria</taxon>
        <taxon>Pseudomonadati</taxon>
        <taxon>Pseudomonadota</taxon>
        <taxon>Alphaproteobacteria</taxon>
        <taxon>Hyphomicrobiales</taxon>
        <taxon>Methylobacteriaceae</taxon>
        <taxon>Hohaiivirga</taxon>
    </lineage>
</organism>
<sequence>MINFFSANFTLPSFLTGQWQLQRLGWIGTGEGKRQIMRMSGQAEITETDDGLLFSERGVMHFDEYHGSAERQYLFRPVNPTTMQVFFDDGRYFHEMAFSGKRADVYHMCMPDDYSGRYRILDQDSWCLNWRIIGPHKNSLISSRFQRIHSN</sequence>
<reference evidence="2 3" key="1">
    <citation type="submission" date="2024-04" db="EMBL/GenBank/DDBJ databases">
        <title>A novel species isolated from cricket.</title>
        <authorList>
            <person name="Wang H.-C."/>
        </authorList>
    </citation>
    <scope>NUCLEOTIDE SEQUENCE [LARGE SCALE GENOMIC DNA]</scope>
    <source>
        <strain evidence="2 3">WL0021</strain>
    </source>
</reference>
<dbReference type="InterPro" id="IPR045632">
    <property type="entry name" value="DUF6314"/>
</dbReference>